<evidence type="ECO:0000256" key="2">
    <source>
        <dbReference type="SAM" id="Phobius"/>
    </source>
</evidence>
<sequence length="100" mass="10848">MSTPTAPAEPKPSPWLTMAVPIVVTLLGLAAQWGTLGADVRHLERRTTAVEADLSRVAATQRTADIQAGRLEEQLRALNSEIARLSRAVEKLTEKPHASR</sequence>
<dbReference type="RefSeq" id="WP_267538957.1">
    <property type="nucleotide sequence ID" value="NZ_JAPNKA010000001.1"/>
</dbReference>
<reference evidence="3 4" key="1">
    <citation type="submission" date="2022-11" db="EMBL/GenBank/DDBJ databases">
        <title>Minimal conservation of predation-associated metabolite biosynthetic gene clusters underscores biosynthetic potential of Myxococcota including descriptions for ten novel species: Archangium lansinium sp. nov., Myxococcus landrumus sp. nov., Nannocystis bai.</title>
        <authorList>
            <person name="Ahearne A."/>
            <person name="Stevens C."/>
            <person name="Phillips K."/>
        </authorList>
    </citation>
    <scope>NUCLEOTIDE SEQUENCE [LARGE SCALE GENOMIC DNA]</scope>
    <source>
        <strain evidence="3 4">MIWBW</strain>
    </source>
</reference>
<keyword evidence="1" id="KW-0175">Coiled coil</keyword>
<evidence type="ECO:0000256" key="1">
    <source>
        <dbReference type="SAM" id="Coils"/>
    </source>
</evidence>
<keyword evidence="2" id="KW-0812">Transmembrane</keyword>
<evidence type="ECO:0000313" key="4">
    <source>
        <dbReference type="Proteomes" id="UP001207654"/>
    </source>
</evidence>
<proteinExistence type="predicted"/>
<dbReference type="Proteomes" id="UP001207654">
    <property type="component" value="Unassembled WGS sequence"/>
</dbReference>
<dbReference type="EMBL" id="JAPNKA010000001">
    <property type="protein sequence ID" value="MCY1080285.1"/>
    <property type="molecule type" value="Genomic_DNA"/>
</dbReference>
<comment type="caution">
    <text evidence="3">The sequence shown here is derived from an EMBL/GenBank/DDBJ whole genome shotgun (WGS) entry which is preliminary data.</text>
</comment>
<keyword evidence="4" id="KW-1185">Reference proteome</keyword>
<keyword evidence="2" id="KW-1133">Transmembrane helix</keyword>
<feature type="transmembrane region" description="Helical" evidence="2">
    <location>
        <begin position="15"/>
        <end position="36"/>
    </location>
</feature>
<gene>
    <name evidence="3" type="ORF">OV287_38120</name>
</gene>
<keyword evidence="2" id="KW-0472">Membrane</keyword>
<evidence type="ECO:0000313" key="3">
    <source>
        <dbReference type="EMBL" id="MCY1080285.1"/>
    </source>
</evidence>
<organism evidence="3 4">
    <name type="scientific">Archangium lansingense</name>
    <dbReference type="NCBI Taxonomy" id="2995310"/>
    <lineage>
        <taxon>Bacteria</taxon>
        <taxon>Pseudomonadati</taxon>
        <taxon>Myxococcota</taxon>
        <taxon>Myxococcia</taxon>
        <taxon>Myxococcales</taxon>
        <taxon>Cystobacterineae</taxon>
        <taxon>Archangiaceae</taxon>
        <taxon>Archangium</taxon>
    </lineage>
</organism>
<protein>
    <submittedName>
        <fullName evidence="3">Uncharacterized protein</fullName>
    </submittedName>
</protein>
<accession>A0ABT4AF46</accession>
<name>A0ABT4AF46_9BACT</name>
<feature type="coiled-coil region" evidence="1">
    <location>
        <begin position="61"/>
        <end position="95"/>
    </location>
</feature>